<dbReference type="InterPro" id="IPR052667">
    <property type="entry name" value="E3_ubiquitin-ligase_RING"/>
</dbReference>
<dbReference type="AlphaFoldDB" id="A0AAV2R1G2"/>
<sequence>MESLTECETCLQQFNYDQRRPRFLLCGHTVCTLCIKVTLALNSRTVNCPYCRIPLDQNKTNAEAFPTNYKVLKMMDLQKQQIKNNHHDTTEKPNELKIMKKNVIEKTATQILSCRTQLALLQERFEQLRFERCIFKEKNYGLLENLQKSEVKNLMLHRRIHEMSGSIIEGAHLLHRLETAGHCMKDA</sequence>
<evidence type="ECO:0000256" key="2">
    <source>
        <dbReference type="ARBA" id="ARBA00022771"/>
    </source>
</evidence>
<dbReference type="InterPro" id="IPR017907">
    <property type="entry name" value="Znf_RING_CS"/>
</dbReference>
<dbReference type="PROSITE" id="PS00518">
    <property type="entry name" value="ZF_RING_1"/>
    <property type="match status" value="1"/>
</dbReference>
<dbReference type="InterPro" id="IPR001841">
    <property type="entry name" value="Znf_RING"/>
</dbReference>
<evidence type="ECO:0000256" key="3">
    <source>
        <dbReference type="ARBA" id="ARBA00022833"/>
    </source>
</evidence>
<dbReference type="PANTHER" id="PTHR47156">
    <property type="entry name" value="PROTEIN CBG20824"/>
    <property type="match status" value="1"/>
</dbReference>
<evidence type="ECO:0000313" key="6">
    <source>
        <dbReference type="EMBL" id="CAL4106339.1"/>
    </source>
</evidence>
<keyword evidence="2 4" id="KW-0863">Zinc-finger</keyword>
<protein>
    <recommendedName>
        <fullName evidence="5">RING-type domain-containing protein</fullName>
    </recommendedName>
</protein>
<dbReference type="SMART" id="SM00184">
    <property type="entry name" value="RING"/>
    <property type="match status" value="1"/>
</dbReference>
<name>A0AAV2R1G2_MEGNR</name>
<dbReference type="InterPro" id="IPR013083">
    <property type="entry name" value="Znf_RING/FYVE/PHD"/>
</dbReference>
<dbReference type="SUPFAM" id="SSF57850">
    <property type="entry name" value="RING/U-box"/>
    <property type="match status" value="1"/>
</dbReference>
<dbReference type="InterPro" id="IPR027370">
    <property type="entry name" value="Znf-RING_euk"/>
</dbReference>
<dbReference type="PANTHER" id="PTHR47156:SF10">
    <property type="entry name" value="E3 UBIQUITIN-PROTEIN LIGASE TRIM-21-RELATED"/>
    <property type="match status" value="1"/>
</dbReference>
<gene>
    <name evidence="6" type="ORF">MNOR_LOCUS18315</name>
</gene>
<dbReference type="PROSITE" id="PS50089">
    <property type="entry name" value="ZF_RING_2"/>
    <property type="match status" value="1"/>
</dbReference>
<accession>A0AAV2R1G2</accession>
<feature type="domain" description="RING-type" evidence="5">
    <location>
        <begin position="7"/>
        <end position="52"/>
    </location>
</feature>
<reference evidence="6 7" key="1">
    <citation type="submission" date="2024-05" db="EMBL/GenBank/DDBJ databases">
        <authorList>
            <person name="Wallberg A."/>
        </authorList>
    </citation>
    <scope>NUCLEOTIDE SEQUENCE [LARGE SCALE GENOMIC DNA]</scope>
</reference>
<dbReference type="Gene3D" id="3.30.40.10">
    <property type="entry name" value="Zinc/RING finger domain, C3HC4 (zinc finger)"/>
    <property type="match status" value="1"/>
</dbReference>
<keyword evidence="7" id="KW-1185">Reference proteome</keyword>
<evidence type="ECO:0000256" key="4">
    <source>
        <dbReference type="PROSITE-ProRule" id="PRU00175"/>
    </source>
</evidence>
<evidence type="ECO:0000259" key="5">
    <source>
        <dbReference type="PROSITE" id="PS50089"/>
    </source>
</evidence>
<proteinExistence type="predicted"/>
<dbReference type="Proteomes" id="UP001497623">
    <property type="component" value="Unassembled WGS sequence"/>
</dbReference>
<evidence type="ECO:0000313" key="7">
    <source>
        <dbReference type="Proteomes" id="UP001497623"/>
    </source>
</evidence>
<keyword evidence="3" id="KW-0862">Zinc</keyword>
<dbReference type="GO" id="GO:0008270">
    <property type="term" value="F:zinc ion binding"/>
    <property type="evidence" value="ECO:0007669"/>
    <property type="project" value="UniProtKB-KW"/>
</dbReference>
<dbReference type="EMBL" id="CAXKWB010013031">
    <property type="protein sequence ID" value="CAL4106339.1"/>
    <property type="molecule type" value="Genomic_DNA"/>
</dbReference>
<dbReference type="Pfam" id="PF13445">
    <property type="entry name" value="zf-RING_UBOX"/>
    <property type="match status" value="1"/>
</dbReference>
<keyword evidence="1" id="KW-0479">Metal-binding</keyword>
<comment type="caution">
    <text evidence="6">The sequence shown here is derived from an EMBL/GenBank/DDBJ whole genome shotgun (WGS) entry which is preliminary data.</text>
</comment>
<evidence type="ECO:0000256" key="1">
    <source>
        <dbReference type="ARBA" id="ARBA00022723"/>
    </source>
</evidence>
<organism evidence="6 7">
    <name type="scientific">Meganyctiphanes norvegica</name>
    <name type="common">Northern krill</name>
    <name type="synonym">Thysanopoda norvegica</name>
    <dbReference type="NCBI Taxonomy" id="48144"/>
    <lineage>
        <taxon>Eukaryota</taxon>
        <taxon>Metazoa</taxon>
        <taxon>Ecdysozoa</taxon>
        <taxon>Arthropoda</taxon>
        <taxon>Crustacea</taxon>
        <taxon>Multicrustacea</taxon>
        <taxon>Malacostraca</taxon>
        <taxon>Eumalacostraca</taxon>
        <taxon>Eucarida</taxon>
        <taxon>Euphausiacea</taxon>
        <taxon>Euphausiidae</taxon>
        <taxon>Meganyctiphanes</taxon>
    </lineage>
</organism>
<feature type="non-terminal residue" evidence="6">
    <location>
        <position position="187"/>
    </location>
</feature>